<protein>
    <submittedName>
        <fullName evidence="1">Uncharacterized protein</fullName>
    </submittedName>
</protein>
<accession>A0A645F7M9</accession>
<name>A0A645F7M9_9ZZZZ</name>
<reference evidence="1" key="1">
    <citation type="submission" date="2019-08" db="EMBL/GenBank/DDBJ databases">
        <authorList>
            <person name="Kucharzyk K."/>
            <person name="Murdoch R.W."/>
            <person name="Higgins S."/>
            <person name="Loffler F."/>
        </authorList>
    </citation>
    <scope>NUCLEOTIDE SEQUENCE</scope>
</reference>
<dbReference type="AlphaFoldDB" id="A0A645F7M9"/>
<evidence type="ECO:0000313" key="1">
    <source>
        <dbReference type="EMBL" id="MPN09656.1"/>
    </source>
</evidence>
<sequence>MLSFRLGCAEQLGPAVGEQLTSVGEELRQGLGAPDDRQKVRIALPARNDVLMQVRGDTRPGDLPLVHAQIESGRSRDVQDHPDGLLGELGHLHGFLRVEIDIGRDVPVGAHQQVARVVRVEIADHIRGASAMHDQRLLVRTLGRPAEGALACGAIGRLGAALDVDHPVGRPQPLQRVGLAG</sequence>
<comment type="caution">
    <text evidence="1">The sequence shown here is derived from an EMBL/GenBank/DDBJ whole genome shotgun (WGS) entry which is preliminary data.</text>
</comment>
<proteinExistence type="predicted"/>
<dbReference type="EMBL" id="VSSQ01055784">
    <property type="protein sequence ID" value="MPN09656.1"/>
    <property type="molecule type" value="Genomic_DNA"/>
</dbReference>
<organism evidence="1">
    <name type="scientific">bioreactor metagenome</name>
    <dbReference type="NCBI Taxonomy" id="1076179"/>
    <lineage>
        <taxon>unclassified sequences</taxon>
        <taxon>metagenomes</taxon>
        <taxon>ecological metagenomes</taxon>
    </lineage>
</organism>
<gene>
    <name evidence="1" type="ORF">SDC9_156947</name>
</gene>